<dbReference type="SUPFAM" id="SSF53335">
    <property type="entry name" value="S-adenosyl-L-methionine-dependent methyltransferases"/>
    <property type="match status" value="1"/>
</dbReference>
<feature type="region of interest" description="Disordered" evidence="1">
    <location>
        <begin position="109"/>
        <end position="135"/>
    </location>
</feature>
<dbReference type="PANTHER" id="PTHR12496">
    <property type="entry name" value="CGI-41 METHYLTRANSFERASE"/>
    <property type="match status" value="1"/>
</dbReference>
<organism evidence="3 4">
    <name type="scientific">Pisolithus microcarpus 441</name>
    <dbReference type="NCBI Taxonomy" id="765257"/>
    <lineage>
        <taxon>Eukaryota</taxon>
        <taxon>Fungi</taxon>
        <taxon>Dikarya</taxon>
        <taxon>Basidiomycota</taxon>
        <taxon>Agaricomycotina</taxon>
        <taxon>Agaricomycetes</taxon>
        <taxon>Agaricomycetidae</taxon>
        <taxon>Boletales</taxon>
        <taxon>Sclerodermatineae</taxon>
        <taxon>Pisolithaceae</taxon>
        <taxon>Pisolithus</taxon>
    </lineage>
</organism>
<evidence type="ECO:0000256" key="1">
    <source>
        <dbReference type="SAM" id="MobiDB-lite"/>
    </source>
</evidence>
<feature type="region of interest" description="Disordered" evidence="1">
    <location>
        <begin position="209"/>
        <end position="237"/>
    </location>
</feature>
<accession>A0A0C9ZBM5</accession>
<dbReference type="OrthoDB" id="10258156at2759"/>
<evidence type="ECO:0000259" key="2">
    <source>
        <dbReference type="Pfam" id="PF13679"/>
    </source>
</evidence>
<dbReference type="Gene3D" id="3.40.50.150">
    <property type="entry name" value="Vaccinia Virus protein VP39"/>
    <property type="match status" value="1"/>
</dbReference>
<proteinExistence type="predicted"/>
<reference evidence="4" key="2">
    <citation type="submission" date="2015-01" db="EMBL/GenBank/DDBJ databases">
        <title>Evolutionary Origins and Diversification of the Mycorrhizal Mutualists.</title>
        <authorList>
            <consortium name="DOE Joint Genome Institute"/>
            <consortium name="Mycorrhizal Genomics Consortium"/>
            <person name="Kohler A."/>
            <person name="Kuo A."/>
            <person name="Nagy L.G."/>
            <person name="Floudas D."/>
            <person name="Copeland A."/>
            <person name="Barry K.W."/>
            <person name="Cichocki N."/>
            <person name="Veneault-Fourrey C."/>
            <person name="LaButti K."/>
            <person name="Lindquist E.A."/>
            <person name="Lipzen A."/>
            <person name="Lundell T."/>
            <person name="Morin E."/>
            <person name="Murat C."/>
            <person name="Riley R."/>
            <person name="Ohm R."/>
            <person name="Sun H."/>
            <person name="Tunlid A."/>
            <person name="Henrissat B."/>
            <person name="Grigoriev I.V."/>
            <person name="Hibbett D.S."/>
            <person name="Martin F."/>
        </authorList>
    </citation>
    <scope>NUCLEOTIDE SEQUENCE [LARGE SCALE GENOMIC DNA]</scope>
    <source>
        <strain evidence="4">441</strain>
    </source>
</reference>
<dbReference type="InterPro" id="IPR025714">
    <property type="entry name" value="Methyltranfer_dom"/>
</dbReference>
<dbReference type="HOGENOM" id="CLU_016581_1_2_1"/>
<evidence type="ECO:0000313" key="3">
    <source>
        <dbReference type="EMBL" id="KIK26656.1"/>
    </source>
</evidence>
<dbReference type="PANTHER" id="PTHR12496:SF0">
    <property type="entry name" value="METHYLTRANSFERASE DOMAIN-CONTAINING PROTEIN"/>
    <property type="match status" value="1"/>
</dbReference>
<reference evidence="3 4" key="1">
    <citation type="submission" date="2014-04" db="EMBL/GenBank/DDBJ databases">
        <authorList>
            <consortium name="DOE Joint Genome Institute"/>
            <person name="Kuo A."/>
            <person name="Kohler A."/>
            <person name="Costa M.D."/>
            <person name="Nagy L.G."/>
            <person name="Floudas D."/>
            <person name="Copeland A."/>
            <person name="Barry K.W."/>
            <person name="Cichocki N."/>
            <person name="Veneault-Fourrey C."/>
            <person name="LaButti K."/>
            <person name="Lindquist E.A."/>
            <person name="Lipzen A."/>
            <person name="Lundell T."/>
            <person name="Morin E."/>
            <person name="Murat C."/>
            <person name="Sun H."/>
            <person name="Tunlid A."/>
            <person name="Henrissat B."/>
            <person name="Grigoriev I.V."/>
            <person name="Hibbett D.S."/>
            <person name="Martin F."/>
            <person name="Nordberg H.P."/>
            <person name="Cantor M.N."/>
            <person name="Hua S.X."/>
        </authorList>
    </citation>
    <scope>NUCLEOTIDE SEQUENCE [LARGE SCALE GENOMIC DNA]</scope>
    <source>
        <strain evidence="3 4">441</strain>
    </source>
</reference>
<protein>
    <recommendedName>
        <fullName evidence="2">Methyltransferase domain-containing protein</fullName>
    </recommendedName>
</protein>
<dbReference type="AlphaFoldDB" id="A0A0C9ZBM5"/>
<feature type="compositionally biased region" description="Basic and acidic residues" evidence="1">
    <location>
        <begin position="209"/>
        <end position="220"/>
    </location>
</feature>
<gene>
    <name evidence="3" type="ORF">PISMIDRAFT_242056</name>
</gene>
<dbReference type="STRING" id="765257.A0A0C9ZBM5"/>
<dbReference type="InterPro" id="IPR029063">
    <property type="entry name" value="SAM-dependent_MTases_sf"/>
</dbReference>
<name>A0A0C9ZBM5_9AGAM</name>
<dbReference type="EMBL" id="KN833700">
    <property type="protein sequence ID" value="KIK26656.1"/>
    <property type="molecule type" value="Genomic_DNA"/>
</dbReference>
<feature type="compositionally biased region" description="Polar residues" evidence="1">
    <location>
        <begin position="221"/>
        <end position="237"/>
    </location>
</feature>
<feature type="domain" description="Methyltransferase" evidence="2">
    <location>
        <begin position="134"/>
        <end position="321"/>
    </location>
</feature>
<keyword evidence="4" id="KW-1185">Reference proteome</keyword>
<dbReference type="InterPro" id="IPR052220">
    <property type="entry name" value="METTL25"/>
</dbReference>
<sequence>MASSITCMLEIYDRIASPLATSLLTTHPNQVTLDGRTPDLWSSWLGWAAEYDQELPKWQQLLSYYCRPTESPTESASLETPESIPAELRLLIDTVRNLQLSRESACVPVPASHSPHVASKTRGRSPSSFGMSPKKEHEVTRMATFIHNILSRDPRRRNVQHVVDVGSGQGYLSRALQERGLHVLALDNNANQTSGANNWKIKDALRRAHEQRRNNTRDIKTGSSQTTPSSHSNGSLTHRTVHIKPTTLEAAIEDWLLANVPDTFTSSRDPIPIMFVALHACGSLTVDVLRTFLSHRSKAESGRWWEPHSLVVVGCCYNLITPSDFPLSEPLLALSPRPTLPIAALHLATQVPTHWFRTERAGMGACLAVRKVVYRALLQPVIQLAAQCRKESTDSQEIMSRENNQELTARLGLGETPENRRLGKLNNTSYTDWSTFLVSATTKLGISVDDLTRRHSEGEGPGDELPPWILNHGDDSGGEEGVFERLRMESRLEVVHVLRCILGPLIESLILLDRYEWLREELGVVRGKYPVNEEGREQLQNGAVAVEMVSLFDQVTGSGRNVALVVSPT</sequence>
<dbReference type="Pfam" id="PF13679">
    <property type="entry name" value="Methyltransf_32"/>
    <property type="match status" value="1"/>
</dbReference>
<dbReference type="Proteomes" id="UP000054018">
    <property type="component" value="Unassembled WGS sequence"/>
</dbReference>
<evidence type="ECO:0000313" key="4">
    <source>
        <dbReference type="Proteomes" id="UP000054018"/>
    </source>
</evidence>